<name>A0AAW1VIP3_9CUCU</name>
<keyword evidence="3" id="KW-1185">Reference proteome</keyword>
<reference evidence="2 3" key="1">
    <citation type="submission" date="2023-03" db="EMBL/GenBank/DDBJ databases">
        <title>Genome insight into feeding habits of ladybird beetles.</title>
        <authorList>
            <person name="Li H.-S."/>
            <person name="Huang Y.-H."/>
            <person name="Pang H."/>
        </authorList>
    </citation>
    <scope>NUCLEOTIDE SEQUENCE [LARGE SCALE GENOMIC DNA]</scope>
    <source>
        <strain evidence="2">SYSU_2023b</strain>
        <tissue evidence="2">Whole body</tissue>
    </source>
</reference>
<organism evidence="2 3">
    <name type="scientific">Henosepilachna vigintioctopunctata</name>
    <dbReference type="NCBI Taxonomy" id="420089"/>
    <lineage>
        <taxon>Eukaryota</taxon>
        <taxon>Metazoa</taxon>
        <taxon>Ecdysozoa</taxon>
        <taxon>Arthropoda</taxon>
        <taxon>Hexapoda</taxon>
        <taxon>Insecta</taxon>
        <taxon>Pterygota</taxon>
        <taxon>Neoptera</taxon>
        <taxon>Endopterygota</taxon>
        <taxon>Coleoptera</taxon>
        <taxon>Polyphaga</taxon>
        <taxon>Cucujiformia</taxon>
        <taxon>Coccinelloidea</taxon>
        <taxon>Coccinellidae</taxon>
        <taxon>Epilachninae</taxon>
        <taxon>Epilachnini</taxon>
        <taxon>Henosepilachna</taxon>
    </lineage>
</organism>
<keyword evidence="1" id="KW-0812">Transmembrane</keyword>
<dbReference type="AlphaFoldDB" id="A0AAW1VIP3"/>
<feature type="transmembrane region" description="Helical" evidence="1">
    <location>
        <begin position="86"/>
        <end position="106"/>
    </location>
</feature>
<dbReference type="Proteomes" id="UP001431783">
    <property type="component" value="Unassembled WGS sequence"/>
</dbReference>
<gene>
    <name evidence="2" type="ORF">WA026_022791</name>
</gene>
<evidence type="ECO:0000313" key="2">
    <source>
        <dbReference type="EMBL" id="KAK9892923.1"/>
    </source>
</evidence>
<keyword evidence="1" id="KW-1133">Transmembrane helix</keyword>
<accession>A0AAW1VIP3</accession>
<comment type="caution">
    <text evidence="2">The sequence shown here is derived from an EMBL/GenBank/DDBJ whole genome shotgun (WGS) entry which is preliminary data.</text>
</comment>
<sequence length="208" mass="23313">MEYIWTCLIHSPFLHRKKIDIDSRKFRCERGASRASTNTALYNKCKTSMKKLAVLTVSGYGRVNDTRPQDALMPGSPPVPVRGVNVILGGVMLSAIIMVIFVLCYCCHKSNRKSPTTNQPSTFWRDPEGLSMEIYTVDTQTCIECQELESESRRPSTPGPPPPYDLVVPYAKLDDPGSEDLFENSDLPSYERACQLNHDTHIAAHGYV</sequence>
<dbReference type="EMBL" id="JARQZJ010000141">
    <property type="protein sequence ID" value="KAK9892923.1"/>
    <property type="molecule type" value="Genomic_DNA"/>
</dbReference>
<protein>
    <submittedName>
        <fullName evidence="2">Uncharacterized protein</fullName>
    </submittedName>
</protein>
<evidence type="ECO:0000313" key="3">
    <source>
        <dbReference type="Proteomes" id="UP001431783"/>
    </source>
</evidence>
<proteinExistence type="predicted"/>
<keyword evidence="1" id="KW-0472">Membrane</keyword>
<evidence type="ECO:0000256" key="1">
    <source>
        <dbReference type="SAM" id="Phobius"/>
    </source>
</evidence>